<accession>W6M500</accession>
<comment type="caution">
    <text evidence="2">The sequence shown here is derived from an EMBL/GenBank/DDBJ whole genome shotgun (WGS) entry which is preliminary data.</text>
</comment>
<keyword evidence="1" id="KW-0472">Membrane</keyword>
<name>W6M500_9GAMM</name>
<dbReference type="STRING" id="1400863.BN873_20023"/>
<protein>
    <submittedName>
        <fullName evidence="2">Uncharacterized protein</fullName>
    </submittedName>
</protein>
<dbReference type="Proteomes" id="UP000035760">
    <property type="component" value="Unassembled WGS sequence"/>
</dbReference>
<reference evidence="2" key="1">
    <citation type="submission" date="2013-07" db="EMBL/GenBank/DDBJ databases">
        <authorList>
            <person name="McIlroy S."/>
        </authorList>
    </citation>
    <scope>NUCLEOTIDE SEQUENCE [LARGE SCALE GENOMIC DNA]</scope>
    <source>
        <strain evidence="2">Run_A_D11</strain>
    </source>
</reference>
<organism evidence="2 3">
    <name type="scientific">Candidatus Competibacter denitrificans Run_A_D11</name>
    <dbReference type="NCBI Taxonomy" id="1400863"/>
    <lineage>
        <taxon>Bacteria</taxon>
        <taxon>Pseudomonadati</taxon>
        <taxon>Pseudomonadota</taxon>
        <taxon>Gammaproteobacteria</taxon>
        <taxon>Candidatus Competibacteraceae</taxon>
        <taxon>Candidatus Competibacter</taxon>
    </lineage>
</organism>
<keyword evidence="3" id="KW-1185">Reference proteome</keyword>
<evidence type="ECO:0000313" key="3">
    <source>
        <dbReference type="Proteomes" id="UP000035760"/>
    </source>
</evidence>
<sequence>MACDRLLKSVLGRFLIKLSISLNALLLFSRVTHHGNVMVQWWVDGPAGANVVYGVAALFYFGV</sequence>
<keyword evidence="1" id="KW-0812">Transmembrane</keyword>
<dbReference type="EMBL" id="CBTJ020000025">
    <property type="protein sequence ID" value="CDI01699.1"/>
    <property type="molecule type" value="Genomic_DNA"/>
</dbReference>
<evidence type="ECO:0000256" key="1">
    <source>
        <dbReference type="SAM" id="Phobius"/>
    </source>
</evidence>
<feature type="transmembrane region" description="Helical" evidence="1">
    <location>
        <begin position="12"/>
        <end position="29"/>
    </location>
</feature>
<dbReference type="AlphaFoldDB" id="W6M500"/>
<feature type="transmembrane region" description="Helical" evidence="1">
    <location>
        <begin position="41"/>
        <end position="61"/>
    </location>
</feature>
<proteinExistence type="predicted"/>
<gene>
    <name evidence="2" type="ORF">BN873_20023</name>
</gene>
<evidence type="ECO:0000313" key="2">
    <source>
        <dbReference type="EMBL" id="CDI01699.1"/>
    </source>
</evidence>
<reference evidence="2" key="2">
    <citation type="submission" date="2014-03" db="EMBL/GenBank/DDBJ databases">
        <title>Candidatus Competibacter-lineage genomes retrieved from metagenomes reveal functional metabolic diversity.</title>
        <authorList>
            <person name="McIlroy S.J."/>
            <person name="Albertsen M."/>
            <person name="Andresen E.K."/>
            <person name="Saunders A.M."/>
            <person name="Kristiansen R."/>
            <person name="Stokholm-Bjerregaard M."/>
            <person name="Nielsen K.L."/>
            <person name="Nielsen P.H."/>
        </authorList>
    </citation>
    <scope>NUCLEOTIDE SEQUENCE</scope>
    <source>
        <strain evidence="2">Run_A_D11</strain>
    </source>
</reference>
<keyword evidence="1" id="KW-1133">Transmembrane helix</keyword>